<evidence type="ECO:0000259" key="7">
    <source>
        <dbReference type="Pfam" id="PF04542"/>
    </source>
</evidence>
<evidence type="ECO:0000256" key="5">
    <source>
        <dbReference type="ARBA" id="ARBA00023163"/>
    </source>
</evidence>
<dbReference type="Pfam" id="PF04542">
    <property type="entry name" value="Sigma70_r2"/>
    <property type="match status" value="1"/>
</dbReference>
<proteinExistence type="inferred from homology"/>
<gene>
    <name evidence="8" type="ORF">GO493_29890</name>
</gene>
<dbReference type="InterPro" id="IPR007627">
    <property type="entry name" value="RNA_pol_sigma70_r2"/>
</dbReference>
<protein>
    <recommendedName>
        <fullName evidence="6">RNA polymerase sigma factor</fullName>
    </recommendedName>
</protein>
<dbReference type="AlphaFoldDB" id="A0A7K1UDP5"/>
<dbReference type="RefSeq" id="WP_157309917.1">
    <property type="nucleotide sequence ID" value="NZ_WRXN01000028.1"/>
</dbReference>
<keyword evidence="9" id="KW-1185">Reference proteome</keyword>
<evidence type="ECO:0000256" key="6">
    <source>
        <dbReference type="RuleBase" id="RU000716"/>
    </source>
</evidence>
<evidence type="ECO:0000256" key="4">
    <source>
        <dbReference type="ARBA" id="ARBA00023125"/>
    </source>
</evidence>
<feature type="domain" description="RNA polymerase sigma-70 region 2" evidence="7">
    <location>
        <begin position="33"/>
        <end position="86"/>
    </location>
</feature>
<dbReference type="InterPro" id="IPR013324">
    <property type="entry name" value="RNA_pol_sigma_r3/r4-like"/>
</dbReference>
<dbReference type="GO" id="GO:0003677">
    <property type="term" value="F:DNA binding"/>
    <property type="evidence" value="ECO:0007669"/>
    <property type="project" value="UniProtKB-KW"/>
</dbReference>
<dbReference type="Gene3D" id="1.10.1740.10">
    <property type="match status" value="1"/>
</dbReference>
<organism evidence="8 9">
    <name type="scientific">Chitinophaga tropicalis</name>
    <dbReference type="NCBI Taxonomy" id="2683588"/>
    <lineage>
        <taxon>Bacteria</taxon>
        <taxon>Pseudomonadati</taxon>
        <taxon>Bacteroidota</taxon>
        <taxon>Chitinophagia</taxon>
        <taxon>Chitinophagales</taxon>
        <taxon>Chitinophagaceae</taxon>
        <taxon>Chitinophaga</taxon>
    </lineage>
</organism>
<evidence type="ECO:0000313" key="9">
    <source>
        <dbReference type="Proteomes" id="UP000461730"/>
    </source>
</evidence>
<dbReference type="InterPro" id="IPR013325">
    <property type="entry name" value="RNA_pol_sigma_r2"/>
</dbReference>
<dbReference type="GO" id="GO:0006352">
    <property type="term" value="P:DNA-templated transcription initiation"/>
    <property type="evidence" value="ECO:0007669"/>
    <property type="project" value="InterPro"/>
</dbReference>
<dbReference type="PANTHER" id="PTHR43133">
    <property type="entry name" value="RNA POLYMERASE ECF-TYPE SIGMA FACTO"/>
    <property type="match status" value="1"/>
</dbReference>
<dbReference type="EMBL" id="WRXN01000028">
    <property type="protein sequence ID" value="MVT12501.1"/>
    <property type="molecule type" value="Genomic_DNA"/>
</dbReference>
<keyword evidence="3 6" id="KW-0731">Sigma factor</keyword>
<evidence type="ECO:0000256" key="1">
    <source>
        <dbReference type="ARBA" id="ARBA00010641"/>
    </source>
</evidence>
<dbReference type="InterPro" id="IPR000838">
    <property type="entry name" value="RNA_pol_sigma70_ECF_CS"/>
</dbReference>
<dbReference type="PROSITE" id="PS01063">
    <property type="entry name" value="SIGMA70_ECF"/>
    <property type="match status" value="1"/>
</dbReference>
<keyword evidence="5 6" id="KW-0804">Transcription</keyword>
<sequence length="253" mass="28574">MTITNLPAITPSITDAGLVEAIRQKKAEGMSILYDRYNVAVYQMLRQVCPAYAQDILQEVFLHAWRCINDYPSGRRSLLSWLLTIALDLGQEKDKDTYLNACTYYSKIFYPRAYDILKNSKAAQEILQEIMLEAWDTLALHNSSNASSLLFKGLKDKARRWLEDKEREKIVNTSQEVAVTHIAGVPVDAMRQSLQAIVQALSPDALDVITAVFIESLPVDKVARDRNITTGEVFQYTVSVCKLLSKILNTEKP</sequence>
<reference evidence="8 9" key="1">
    <citation type="submission" date="2019-12" db="EMBL/GenBank/DDBJ databases">
        <title>Chitinophaga sp. strain ysch24 (GDMCC 1.1355), whole genome shotgun sequence.</title>
        <authorList>
            <person name="Zhang X."/>
        </authorList>
    </citation>
    <scope>NUCLEOTIDE SEQUENCE [LARGE SCALE GENOMIC DNA]</scope>
    <source>
        <strain evidence="9">ysch24</strain>
    </source>
</reference>
<dbReference type="Proteomes" id="UP000461730">
    <property type="component" value="Unassembled WGS sequence"/>
</dbReference>
<name>A0A7K1UDP5_9BACT</name>
<evidence type="ECO:0000313" key="8">
    <source>
        <dbReference type="EMBL" id="MVT12501.1"/>
    </source>
</evidence>
<accession>A0A7K1UDP5</accession>
<dbReference type="GO" id="GO:0016987">
    <property type="term" value="F:sigma factor activity"/>
    <property type="evidence" value="ECO:0007669"/>
    <property type="project" value="UniProtKB-KW"/>
</dbReference>
<dbReference type="SUPFAM" id="SSF88946">
    <property type="entry name" value="Sigma2 domain of RNA polymerase sigma factors"/>
    <property type="match status" value="1"/>
</dbReference>
<evidence type="ECO:0000256" key="2">
    <source>
        <dbReference type="ARBA" id="ARBA00023015"/>
    </source>
</evidence>
<evidence type="ECO:0000256" key="3">
    <source>
        <dbReference type="ARBA" id="ARBA00023082"/>
    </source>
</evidence>
<comment type="caution">
    <text evidence="8">The sequence shown here is derived from an EMBL/GenBank/DDBJ whole genome shotgun (WGS) entry which is preliminary data.</text>
</comment>
<dbReference type="SUPFAM" id="SSF88659">
    <property type="entry name" value="Sigma3 and sigma4 domains of RNA polymerase sigma factors"/>
    <property type="match status" value="1"/>
</dbReference>
<dbReference type="PANTHER" id="PTHR43133:SF8">
    <property type="entry name" value="RNA POLYMERASE SIGMA FACTOR HI_1459-RELATED"/>
    <property type="match status" value="1"/>
</dbReference>
<keyword evidence="4 6" id="KW-0238">DNA-binding</keyword>
<keyword evidence="2 6" id="KW-0805">Transcription regulation</keyword>
<dbReference type="InterPro" id="IPR039425">
    <property type="entry name" value="RNA_pol_sigma-70-like"/>
</dbReference>
<comment type="similarity">
    <text evidence="1 6">Belongs to the sigma-70 factor family. ECF subfamily.</text>
</comment>